<keyword evidence="2 7" id="KW-0698">rRNA processing</keyword>
<dbReference type="PANTHER" id="PTHR11727">
    <property type="entry name" value="DIMETHYLADENOSINE TRANSFERASE"/>
    <property type="match status" value="1"/>
</dbReference>
<name>A0A450URE3_9GAMM</name>
<evidence type="ECO:0000313" key="10">
    <source>
        <dbReference type="EMBL" id="VFJ95143.1"/>
    </source>
</evidence>
<organism evidence="10">
    <name type="scientific">Candidatus Kentrum sp. LFY</name>
    <dbReference type="NCBI Taxonomy" id="2126342"/>
    <lineage>
        <taxon>Bacteria</taxon>
        <taxon>Pseudomonadati</taxon>
        <taxon>Pseudomonadota</taxon>
        <taxon>Gammaproteobacteria</taxon>
        <taxon>Candidatus Kentrum</taxon>
    </lineage>
</organism>
<sequence>MIMISIEPIRARKRFGQHFLHDPAVIERIISAIAPDIGEIMVEIGPGLGALTRPLLALSECLHVVELDRDIARKLAMEFEGQGLHLYIADALTFDFATLSHADRPLRVVGNLPYNISTPLLFHLLAQSEYIRDMHLMFQREVANRIVASPGNGCYGRLSVMTQWHCRAEKLFDVGPGAFTPSPRVTSSVVRLTVRSAPPVPISDQGILERLVAKVFSQRRKTLRNCLRGWLIPAEIMAAGVDPGARPETLDLRQFASLSNQVAAGSYKE</sequence>
<keyword evidence="5 7" id="KW-0949">S-adenosyl-L-methionine</keyword>
<dbReference type="PROSITE" id="PS01131">
    <property type="entry name" value="RRNA_A_DIMETH"/>
    <property type="match status" value="1"/>
</dbReference>
<evidence type="ECO:0000256" key="2">
    <source>
        <dbReference type="ARBA" id="ARBA00022552"/>
    </source>
</evidence>
<keyword evidence="3 7" id="KW-0489">Methyltransferase</keyword>
<dbReference type="FunFam" id="1.10.8.100:FF:000001">
    <property type="entry name" value="Ribosomal RNA small subunit methyltransferase A"/>
    <property type="match status" value="1"/>
</dbReference>
<dbReference type="Gene3D" id="1.10.8.100">
    <property type="entry name" value="Ribosomal RNA adenine dimethylase-like, domain 2"/>
    <property type="match status" value="1"/>
</dbReference>
<feature type="binding site" evidence="7 8">
    <location>
        <position position="90"/>
    </location>
    <ligand>
        <name>S-adenosyl-L-methionine</name>
        <dbReference type="ChEBI" id="CHEBI:59789"/>
    </ligand>
</feature>
<dbReference type="InterPro" id="IPR020596">
    <property type="entry name" value="rRNA_Ade_Mease_Trfase_CS"/>
</dbReference>
<evidence type="ECO:0000256" key="3">
    <source>
        <dbReference type="ARBA" id="ARBA00022603"/>
    </source>
</evidence>
<feature type="binding site" evidence="7 8">
    <location>
        <position position="66"/>
    </location>
    <ligand>
        <name>S-adenosyl-L-methionine</name>
        <dbReference type="ChEBI" id="CHEBI:59789"/>
    </ligand>
</feature>
<feature type="binding site" evidence="7 8">
    <location>
        <position position="45"/>
    </location>
    <ligand>
        <name>S-adenosyl-L-methionine</name>
        <dbReference type="ChEBI" id="CHEBI:59789"/>
    </ligand>
</feature>
<dbReference type="InterPro" id="IPR011530">
    <property type="entry name" value="rRNA_adenine_dimethylase"/>
</dbReference>
<keyword evidence="1 7" id="KW-0963">Cytoplasm</keyword>
<keyword evidence="6 7" id="KW-0694">RNA-binding</keyword>
<dbReference type="AlphaFoldDB" id="A0A450URE3"/>
<comment type="catalytic activity">
    <reaction evidence="7">
        <text>adenosine(1518)/adenosine(1519) in 16S rRNA + 4 S-adenosyl-L-methionine = N(6)-dimethyladenosine(1518)/N(6)-dimethyladenosine(1519) in 16S rRNA + 4 S-adenosyl-L-homocysteine + 4 H(+)</text>
        <dbReference type="Rhea" id="RHEA:19609"/>
        <dbReference type="Rhea" id="RHEA-COMP:10232"/>
        <dbReference type="Rhea" id="RHEA-COMP:10233"/>
        <dbReference type="ChEBI" id="CHEBI:15378"/>
        <dbReference type="ChEBI" id="CHEBI:57856"/>
        <dbReference type="ChEBI" id="CHEBI:59789"/>
        <dbReference type="ChEBI" id="CHEBI:74411"/>
        <dbReference type="ChEBI" id="CHEBI:74493"/>
        <dbReference type="EC" id="2.1.1.182"/>
    </reaction>
</comment>
<accession>A0A450URE3</accession>
<dbReference type="InterPro" id="IPR029063">
    <property type="entry name" value="SAM-dependent_MTases_sf"/>
</dbReference>
<evidence type="ECO:0000259" key="9">
    <source>
        <dbReference type="SMART" id="SM00650"/>
    </source>
</evidence>
<dbReference type="EC" id="2.1.1.182" evidence="7"/>
<feature type="binding site" evidence="7 8">
    <location>
        <position position="111"/>
    </location>
    <ligand>
        <name>S-adenosyl-L-methionine</name>
        <dbReference type="ChEBI" id="CHEBI:59789"/>
    </ligand>
</feature>
<feature type="binding site" evidence="7 8">
    <location>
        <position position="18"/>
    </location>
    <ligand>
        <name>S-adenosyl-L-methionine</name>
        <dbReference type="ChEBI" id="CHEBI:59789"/>
    </ligand>
</feature>
<dbReference type="GO" id="GO:0003723">
    <property type="term" value="F:RNA binding"/>
    <property type="evidence" value="ECO:0007669"/>
    <property type="project" value="UniProtKB-UniRule"/>
</dbReference>
<dbReference type="HAMAP" id="MF_00607">
    <property type="entry name" value="16SrRNA_methyltr_A"/>
    <property type="match status" value="1"/>
</dbReference>
<dbReference type="EMBL" id="CAADFH010000047">
    <property type="protein sequence ID" value="VFJ95143.1"/>
    <property type="molecule type" value="Genomic_DNA"/>
</dbReference>
<dbReference type="Pfam" id="PF00398">
    <property type="entry name" value="RrnaAD"/>
    <property type="match status" value="1"/>
</dbReference>
<reference evidence="10" key="1">
    <citation type="submission" date="2019-02" db="EMBL/GenBank/DDBJ databases">
        <authorList>
            <person name="Gruber-Vodicka R. H."/>
            <person name="Seah K. B. B."/>
        </authorList>
    </citation>
    <scope>NUCLEOTIDE SEQUENCE</scope>
    <source>
        <strain evidence="10">BECK_M6</strain>
    </source>
</reference>
<comment type="function">
    <text evidence="7">Specifically dimethylates two adjacent adenosines (A1518 and A1519) in the loop of a conserved hairpin near the 3'-end of 16S rRNA in the 30S particle. May play a critical role in biogenesis of 30S subunits.</text>
</comment>
<dbReference type="GO" id="GO:0005829">
    <property type="term" value="C:cytosol"/>
    <property type="evidence" value="ECO:0007669"/>
    <property type="project" value="TreeGrafter"/>
</dbReference>
<evidence type="ECO:0000256" key="1">
    <source>
        <dbReference type="ARBA" id="ARBA00022490"/>
    </source>
</evidence>
<gene>
    <name evidence="7" type="primary">rsmA</name>
    <name evidence="7" type="synonym">ksgA</name>
    <name evidence="10" type="ORF">BECKLFY1418A_GA0070994_10473</name>
</gene>
<comment type="subcellular location">
    <subcellularLocation>
        <location evidence="7">Cytoplasm</location>
    </subcellularLocation>
</comment>
<proteinExistence type="inferred from homology"/>
<evidence type="ECO:0000256" key="7">
    <source>
        <dbReference type="HAMAP-Rule" id="MF_00607"/>
    </source>
</evidence>
<dbReference type="InterPro" id="IPR001737">
    <property type="entry name" value="KsgA/Erm"/>
</dbReference>
<dbReference type="NCBIfam" id="TIGR00755">
    <property type="entry name" value="ksgA"/>
    <property type="match status" value="1"/>
</dbReference>
<evidence type="ECO:0000256" key="4">
    <source>
        <dbReference type="ARBA" id="ARBA00022679"/>
    </source>
</evidence>
<evidence type="ECO:0000256" key="6">
    <source>
        <dbReference type="ARBA" id="ARBA00022884"/>
    </source>
</evidence>
<dbReference type="GO" id="GO:0052908">
    <property type="term" value="F:16S rRNA (adenine(1518)-N(6)/adenine(1519)-N(6))-dimethyltransferase activity"/>
    <property type="evidence" value="ECO:0007669"/>
    <property type="project" value="UniProtKB-EC"/>
</dbReference>
<dbReference type="PANTHER" id="PTHR11727:SF7">
    <property type="entry name" value="DIMETHYLADENOSINE TRANSFERASE-RELATED"/>
    <property type="match status" value="1"/>
</dbReference>
<keyword evidence="4 7" id="KW-0808">Transferase</keyword>
<dbReference type="SUPFAM" id="SSF53335">
    <property type="entry name" value="S-adenosyl-L-methionine-dependent methyltransferases"/>
    <property type="match status" value="1"/>
</dbReference>
<dbReference type="CDD" id="cd02440">
    <property type="entry name" value="AdoMet_MTases"/>
    <property type="match status" value="1"/>
</dbReference>
<feature type="binding site" evidence="7 8">
    <location>
        <position position="20"/>
    </location>
    <ligand>
        <name>S-adenosyl-L-methionine</name>
        <dbReference type="ChEBI" id="CHEBI:59789"/>
    </ligand>
</feature>
<feature type="domain" description="Ribosomal RNA adenine methylase transferase N-terminal" evidence="9">
    <location>
        <begin position="25"/>
        <end position="196"/>
    </location>
</feature>
<comment type="similarity">
    <text evidence="7">Belongs to the class I-like SAM-binding methyltransferase superfamily. rRNA adenine N(6)-methyltransferase family. RsmA subfamily.</text>
</comment>
<protein>
    <recommendedName>
        <fullName evidence="7">Ribosomal RNA small subunit methyltransferase A</fullName>
        <ecNumber evidence="7">2.1.1.182</ecNumber>
    </recommendedName>
    <alternativeName>
        <fullName evidence="7">16S rRNA (adenine(1518)-N(6)/adenine(1519)-N(6))-dimethyltransferase</fullName>
    </alternativeName>
    <alternativeName>
        <fullName evidence="7">16S rRNA dimethyladenosine transferase</fullName>
    </alternativeName>
    <alternativeName>
        <fullName evidence="7">16S rRNA dimethylase</fullName>
    </alternativeName>
    <alternativeName>
        <fullName evidence="7">S-adenosylmethionine-6-N', N'-adenosyl(rRNA) dimethyltransferase</fullName>
    </alternativeName>
</protein>
<dbReference type="Gene3D" id="3.40.50.150">
    <property type="entry name" value="Vaccinia Virus protein VP39"/>
    <property type="match status" value="1"/>
</dbReference>
<dbReference type="InterPro" id="IPR023165">
    <property type="entry name" value="rRNA_Ade_diMease-like_C"/>
</dbReference>
<dbReference type="SMART" id="SM00650">
    <property type="entry name" value="rADc"/>
    <property type="match status" value="1"/>
</dbReference>
<dbReference type="PROSITE" id="PS51689">
    <property type="entry name" value="SAM_RNA_A_N6_MT"/>
    <property type="match status" value="1"/>
</dbReference>
<dbReference type="InterPro" id="IPR020598">
    <property type="entry name" value="rRNA_Ade_methylase_Trfase_N"/>
</dbReference>
<evidence type="ECO:0000256" key="8">
    <source>
        <dbReference type="PROSITE-ProRule" id="PRU01026"/>
    </source>
</evidence>
<evidence type="ECO:0000256" key="5">
    <source>
        <dbReference type="ARBA" id="ARBA00022691"/>
    </source>
</evidence>